<dbReference type="Proteomes" id="UP000434925">
    <property type="component" value="Unassembled WGS sequence"/>
</dbReference>
<evidence type="ECO:0000313" key="5">
    <source>
        <dbReference type="EMBL" id="SDT51866.1"/>
    </source>
</evidence>
<dbReference type="Pfam" id="PF06251">
    <property type="entry name" value="Caps_syn_GfcC_C"/>
    <property type="match status" value="1"/>
</dbReference>
<evidence type="ECO:0000259" key="2">
    <source>
        <dbReference type="Pfam" id="PF06251"/>
    </source>
</evidence>
<dbReference type="InterPro" id="IPR010425">
    <property type="entry name" value="Caps_synth_GfcC-like_C"/>
</dbReference>
<evidence type="ECO:0000313" key="4">
    <source>
        <dbReference type="EMBL" id="KAB0503622.1"/>
    </source>
</evidence>
<feature type="chain" id="PRO_5044543927" evidence="1">
    <location>
        <begin position="22"/>
        <end position="255"/>
    </location>
</feature>
<feature type="signal peptide" evidence="1">
    <location>
        <begin position="1"/>
        <end position="21"/>
    </location>
</feature>
<evidence type="ECO:0000313" key="7">
    <source>
        <dbReference type="Proteomes" id="UP000434925"/>
    </source>
</evidence>
<evidence type="ECO:0000259" key="3">
    <source>
        <dbReference type="Pfam" id="PF20616"/>
    </source>
</evidence>
<accession>A0A0J6HGB5</accession>
<reference evidence="6" key="2">
    <citation type="submission" date="2016-10" db="EMBL/GenBank/DDBJ databases">
        <authorList>
            <person name="Varghese N."/>
            <person name="Submissions S."/>
        </authorList>
    </citation>
    <scope>NUCLEOTIDE SEQUENCE [LARGE SCALE GENOMIC DNA]</scope>
    <source>
        <strain evidence="6">BS3782</strain>
    </source>
</reference>
<dbReference type="PATRIC" id="fig|163011.3.peg.3213"/>
<feature type="domain" description="Capsule biosynthesis GfcC-like N-terminal" evidence="3">
    <location>
        <begin position="34"/>
        <end position="141"/>
    </location>
</feature>
<protein>
    <submittedName>
        <fullName evidence="5">Capsule biosynthesis GfcC</fullName>
    </submittedName>
</protein>
<evidence type="ECO:0000256" key="1">
    <source>
        <dbReference type="SAM" id="SignalP"/>
    </source>
</evidence>
<dbReference type="Proteomes" id="UP000182814">
    <property type="component" value="Chromosome I"/>
</dbReference>
<dbReference type="EMBL" id="VZPO01000006">
    <property type="protein sequence ID" value="KAB0503622.1"/>
    <property type="molecule type" value="Genomic_DNA"/>
</dbReference>
<dbReference type="RefSeq" id="WP_048395025.1">
    <property type="nucleotide sequence ID" value="NZ_JYLB01000003.1"/>
</dbReference>
<sequence length="255" mass="27854">MKCKNLLMLGLLLIGPGVGQAAVTVSGDVRSPGNFDVKPGARLLDVIRDAQPNPESYWLGAAWLHRSLEDQQARLKAGVLFDLKLLQRGALLDGKGTRADLSARLYEQIERLPVTGRQVAVLDPIAVEVGFARNALLDDGDRLVYPARPSTVEVLGAVAQPCHVPYRALQEVRAYVRDCSILDDAERDYLWLIQPDGQVRRVGVAAWNREDGIVAAPGSRILVPIRNDDLETATPELNQQLAEFLATQPLAEVAP</sequence>
<name>A0A0J6HGB5_9PSED</name>
<dbReference type="Gene3D" id="3.10.560.10">
    <property type="entry name" value="Outer membrane lipoprotein wza domain like"/>
    <property type="match status" value="1"/>
</dbReference>
<gene>
    <name evidence="4" type="ORF">F7R14_17915</name>
    <name evidence="5" type="ORF">SAMN04490191_4912</name>
</gene>
<dbReference type="AlphaFoldDB" id="A0A0J6HGB5"/>
<feature type="domain" description="Capsule biosynthesis GfcC-like C-terminal" evidence="2">
    <location>
        <begin position="161"/>
        <end position="247"/>
    </location>
</feature>
<organism evidence="5 6">
    <name type="scientific">Pseudomonas lini</name>
    <dbReference type="NCBI Taxonomy" id="163011"/>
    <lineage>
        <taxon>Bacteria</taxon>
        <taxon>Pseudomonadati</taxon>
        <taxon>Pseudomonadota</taxon>
        <taxon>Gammaproteobacteria</taxon>
        <taxon>Pseudomonadales</taxon>
        <taxon>Pseudomonadaceae</taxon>
        <taxon>Pseudomonas</taxon>
    </lineage>
</organism>
<proteinExistence type="predicted"/>
<keyword evidence="6" id="KW-1185">Reference proteome</keyword>
<dbReference type="Pfam" id="PF20616">
    <property type="entry name" value="Caps_syn_GfcC_N"/>
    <property type="match status" value="1"/>
</dbReference>
<evidence type="ECO:0000313" key="6">
    <source>
        <dbReference type="Proteomes" id="UP000182814"/>
    </source>
</evidence>
<keyword evidence="1" id="KW-0732">Signal</keyword>
<reference evidence="5" key="1">
    <citation type="submission" date="2016-10" db="EMBL/GenBank/DDBJ databases">
        <authorList>
            <person name="de Groot N.N."/>
        </authorList>
    </citation>
    <scope>NUCLEOTIDE SEQUENCE [LARGE SCALE GENOMIC DNA]</scope>
    <source>
        <strain evidence="5">BS3782</strain>
    </source>
</reference>
<reference evidence="4 7" key="3">
    <citation type="submission" date="2019-09" db="EMBL/GenBank/DDBJ databases">
        <title>Draft genome sequences of 48 bacterial type strains from the CCUG.</title>
        <authorList>
            <person name="Tunovic T."/>
            <person name="Pineiro-Iglesias B."/>
            <person name="Unosson C."/>
            <person name="Inganas E."/>
            <person name="Ohlen M."/>
            <person name="Cardew S."/>
            <person name="Jensie-Markopoulos S."/>
            <person name="Salva-Serra F."/>
            <person name="Jaen-Luchoro D."/>
            <person name="Karlsson R."/>
            <person name="Svensson-Stadler L."/>
            <person name="Chun J."/>
            <person name="Moore E."/>
        </authorList>
    </citation>
    <scope>NUCLEOTIDE SEQUENCE [LARGE SCALE GENOMIC DNA]</scope>
    <source>
        <strain evidence="4 7">CCUG 51522</strain>
    </source>
</reference>
<dbReference type="EMBL" id="LT629746">
    <property type="protein sequence ID" value="SDT51866.1"/>
    <property type="molecule type" value="Genomic_DNA"/>
</dbReference>
<dbReference type="InterPro" id="IPR046459">
    <property type="entry name" value="Caps_syn_GfcC_N"/>
</dbReference>